<dbReference type="Gene3D" id="2.170.130.10">
    <property type="entry name" value="TonB-dependent receptor, plug domain"/>
    <property type="match status" value="1"/>
</dbReference>
<dbReference type="SUPFAM" id="SSF49464">
    <property type="entry name" value="Carboxypeptidase regulatory domain-like"/>
    <property type="match status" value="1"/>
</dbReference>
<evidence type="ECO:0000313" key="5">
    <source>
        <dbReference type="EMBL" id="MDI9859525.1"/>
    </source>
</evidence>
<keyword evidence="3" id="KW-0998">Cell outer membrane</keyword>
<dbReference type="Pfam" id="PF14905">
    <property type="entry name" value="OMP_b-brl_3"/>
    <property type="match status" value="1"/>
</dbReference>
<dbReference type="PANTHER" id="PTHR40980:SF4">
    <property type="entry name" value="TONB-DEPENDENT RECEPTOR-LIKE BETA-BARREL DOMAIN-CONTAINING PROTEIN"/>
    <property type="match status" value="1"/>
</dbReference>
<comment type="subcellular location">
    <subcellularLocation>
        <location evidence="1">Cell outer membrane</location>
    </subcellularLocation>
</comment>
<accession>A0ABT6Y7J6</accession>
<evidence type="ECO:0000256" key="1">
    <source>
        <dbReference type="ARBA" id="ARBA00004442"/>
    </source>
</evidence>
<gene>
    <name evidence="5" type="ORF">QM524_09910</name>
</gene>
<evidence type="ECO:0000256" key="2">
    <source>
        <dbReference type="ARBA" id="ARBA00023136"/>
    </source>
</evidence>
<keyword evidence="2" id="KW-0472">Membrane</keyword>
<dbReference type="InterPro" id="IPR037066">
    <property type="entry name" value="Plug_dom_sf"/>
</dbReference>
<reference evidence="5 6" key="1">
    <citation type="submission" date="2023-05" db="EMBL/GenBank/DDBJ databases">
        <title>Novel species of genus Flectobacillus isolated from stream in China.</title>
        <authorList>
            <person name="Lu H."/>
        </authorList>
    </citation>
    <scope>NUCLEOTIDE SEQUENCE [LARGE SCALE GENOMIC DNA]</scope>
    <source>
        <strain evidence="5 6">KCTC 42575</strain>
    </source>
</reference>
<dbReference type="InterPro" id="IPR008969">
    <property type="entry name" value="CarboxyPept-like_regulatory"/>
</dbReference>
<proteinExistence type="predicted"/>
<dbReference type="Pfam" id="PF13715">
    <property type="entry name" value="CarbopepD_reg_2"/>
    <property type="match status" value="1"/>
</dbReference>
<name>A0ABT6Y7J6_9BACT</name>
<organism evidence="5 6">
    <name type="scientific">Flectobacillus roseus</name>
    <dbReference type="NCBI Taxonomy" id="502259"/>
    <lineage>
        <taxon>Bacteria</taxon>
        <taxon>Pseudomonadati</taxon>
        <taxon>Bacteroidota</taxon>
        <taxon>Cytophagia</taxon>
        <taxon>Cytophagales</taxon>
        <taxon>Flectobacillaceae</taxon>
        <taxon>Flectobacillus</taxon>
    </lineage>
</organism>
<dbReference type="InterPro" id="IPR041700">
    <property type="entry name" value="OMP_b-brl_3"/>
</dbReference>
<dbReference type="RefSeq" id="WP_283344449.1">
    <property type="nucleotide sequence ID" value="NZ_JASHIF010000008.1"/>
</dbReference>
<feature type="domain" description="Outer membrane protein beta-barrel" evidence="4">
    <location>
        <begin position="380"/>
        <end position="782"/>
    </location>
</feature>
<dbReference type="EMBL" id="JASHIF010000008">
    <property type="protein sequence ID" value="MDI9859525.1"/>
    <property type="molecule type" value="Genomic_DNA"/>
</dbReference>
<comment type="caution">
    <text evidence="5">The sequence shown here is derived from an EMBL/GenBank/DDBJ whole genome shotgun (WGS) entry which is preliminary data.</text>
</comment>
<dbReference type="PANTHER" id="PTHR40980">
    <property type="entry name" value="PLUG DOMAIN-CONTAINING PROTEIN"/>
    <property type="match status" value="1"/>
</dbReference>
<evidence type="ECO:0000256" key="3">
    <source>
        <dbReference type="ARBA" id="ARBA00023237"/>
    </source>
</evidence>
<dbReference type="Gene3D" id="2.60.40.1120">
    <property type="entry name" value="Carboxypeptidase-like, regulatory domain"/>
    <property type="match status" value="1"/>
</dbReference>
<sequence length="809" mass="90268">MKNLINLMLSLFITYSSLGQIKGKIVDDKQQAASFANILVLNTKDSSLVKGEASDVDGKFEISGLKPQAYLLQVSAVGFQKSYQVINLESAKALDLGIIQLKAETQTLGEVQVTARKQLIERDGDKMIMNVEASPTATGLNGLELMEKVPGVTVDRNTETIKLKGKDGVLIMIDDRKTYLTDEQLANFLKTLKSEDIEKIEIIANPSARFDASGSSGIINIKTKKGKNFGTNYILDLNAGYSHYKGIGGLPKNGQGLTINSRREKYVIFGNINRQYTAWYNSEDQVQNFLSATGSVLEKRVITGLAKGSFENLSAKIGFDYDLSKKTTVGFSGQWANTSSPMNRSYNQQSVSEAIRQSLQMDRSREATFDNYTFNTHLKQKIDTSGTELTVDFDVILNSKSWDDRFVTTTTQNDANPSVANNQILFPTNNKTFVLKADFIKKLTAKTKIETGIKASYSKKTNDFSDNFRDNGALVSSFFKFNELISAGYVMINSELTKSLSIQAGLRAEQTNNQGLNREGNKLTQQDYLNLFPTLTLNQKVSKDYAISLGYSRRINRPNDDVFNTFKRFFSPQSYVAGNPTILPSLNNTVSLTNTIKDKYSFSLNYVSVNQFSTEVFDVDTVLIPGRRVIRESMENVNGKIGWWSVDASVPFNPTKWWSVNLNYWGGINVYNYKRESTVVDISQLYHGAYMQHTFTLNKTLSGEISGWYSSGETWGFQTSKPQGGLDFGLKKMLWDKKATVKFLVQDPFNFNSYRNNVETATLTGVGTYRWDNCRFRISLTYNFGNTNVKQAIQSNDGGNGGGGGPSKN</sequence>
<keyword evidence="6" id="KW-1185">Reference proteome</keyword>
<evidence type="ECO:0000313" key="6">
    <source>
        <dbReference type="Proteomes" id="UP001236507"/>
    </source>
</evidence>
<protein>
    <submittedName>
        <fullName evidence="5">Outer membrane beta-barrel protein</fullName>
    </submittedName>
</protein>
<dbReference type="InterPro" id="IPR036942">
    <property type="entry name" value="Beta-barrel_TonB_sf"/>
</dbReference>
<dbReference type="SUPFAM" id="SSF56935">
    <property type="entry name" value="Porins"/>
    <property type="match status" value="1"/>
</dbReference>
<evidence type="ECO:0000259" key="4">
    <source>
        <dbReference type="Pfam" id="PF14905"/>
    </source>
</evidence>
<dbReference type="Proteomes" id="UP001236507">
    <property type="component" value="Unassembled WGS sequence"/>
</dbReference>
<dbReference type="Gene3D" id="2.40.170.20">
    <property type="entry name" value="TonB-dependent receptor, beta-barrel domain"/>
    <property type="match status" value="1"/>
</dbReference>